<feature type="domain" description="Thioredoxin" evidence="2">
    <location>
        <begin position="1"/>
        <end position="112"/>
    </location>
</feature>
<dbReference type="SUPFAM" id="SSF52833">
    <property type="entry name" value="Thioredoxin-like"/>
    <property type="match status" value="1"/>
</dbReference>
<dbReference type="EMBL" id="MN741007">
    <property type="protein sequence ID" value="QHU22420.1"/>
    <property type="molecule type" value="Genomic_DNA"/>
</dbReference>
<feature type="compositionally biased region" description="Basic residues" evidence="1">
    <location>
        <begin position="122"/>
        <end position="156"/>
    </location>
</feature>
<dbReference type="CDD" id="cd02961">
    <property type="entry name" value="PDI_a_family"/>
    <property type="match status" value="1"/>
</dbReference>
<dbReference type="GO" id="GO:0003756">
    <property type="term" value="F:protein disulfide isomerase activity"/>
    <property type="evidence" value="ECO:0007669"/>
    <property type="project" value="TreeGrafter"/>
</dbReference>
<accession>A0A6C0L0G7</accession>
<dbReference type="Gene3D" id="3.40.30.10">
    <property type="entry name" value="Glutaredoxin"/>
    <property type="match status" value="1"/>
</dbReference>
<dbReference type="PANTHER" id="PTHR45672">
    <property type="entry name" value="PROTEIN DISULFIDE-ISOMERASE C17H9.14C-RELATED"/>
    <property type="match status" value="1"/>
</dbReference>
<dbReference type="AlphaFoldDB" id="A0A6C0L0G7"/>
<name>A0A6C0L0G7_9ZZZZ</name>
<dbReference type="InterPro" id="IPR013766">
    <property type="entry name" value="Thioredoxin_domain"/>
</dbReference>
<dbReference type="InterPro" id="IPR051063">
    <property type="entry name" value="PDI"/>
</dbReference>
<protein>
    <recommendedName>
        <fullName evidence="2">Thioredoxin domain-containing protein</fullName>
    </recommendedName>
</protein>
<evidence type="ECO:0000259" key="2">
    <source>
        <dbReference type="PROSITE" id="PS51352"/>
    </source>
</evidence>
<feature type="region of interest" description="Disordered" evidence="1">
    <location>
        <begin position="115"/>
        <end position="156"/>
    </location>
</feature>
<evidence type="ECO:0000313" key="3">
    <source>
        <dbReference type="EMBL" id="QHU22420.1"/>
    </source>
</evidence>
<dbReference type="Pfam" id="PF00085">
    <property type="entry name" value="Thioredoxin"/>
    <property type="match status" value="1"/>
</dbReference>
<organism evidence="3">
    <name type="scientific">viral metagenome</name>
    <dbReference type="NCBI Taxonomy" id="1070528"/>
    <lineage>
        <taxon>unclassified sequences</taxon>
        <taxon>metagenomes</taxon>
        <taxon>organismal metagenomes</taxon>
    </lineage>
</organism>
<reference evidence="3" key="1">
    <citation type="journal article" date="2020" name="Nature">
        <title>Giant virus diversity and host interactions through global metagenomics.</title>
        <authorList>
            <person name="Schulz F."/>
            <person name="Roux S."/>
            <person name="Paez-Espino D."/>
            <person name="Jungbluth S."/>
            <person name="Walsh D.A."/>
            <person name="Denef V.J."/>
            <person name="McMahon K.D."/>
            <person name="Konstantinidis K.T."/>
            <person name="Eloe-Fadrosh E.A."/>
            <person name="Kyrpides N.C."/>
            <person name="Woyke T."/>
        </authorList>
    </citation>
    <scope>NUCLEOTIDE SEQUENCE</scope>
    <source>
        <strain evidence="3">GVMAG-S-ERX555907-102</strain>
    </source>
</reference>
<proteinExistence type="predicted"/>
<evidence type="ECO:0000256" key="1">
    <source>
        <dbReference type="SAM" id="MobiDB-lite"/>
    </source>
</evidence>
<sequence length="156" mass="18381">MIKIYEVNKEQPTLLDQLNQKKSCGTVLVYSDHCPHCTTMKPDWEQMKKKMHNKPANIYEINSEDLPHIHHPIKNVVDGFPMILNVNDRNIVPFEQERTLDNFIKFVESNIINLKPLPKQGPAKKGKSKQKRRGKTGIKKRKTLRKKTMKKRKKRR</sequence>
<dbReference type="InterPro" id="IPR036249">
    <property type="entry name" value="Thioredoxin-like_sf"/>
</dbReference>
<dbReference type="GO" id="GO:0006457">
    <property type="term" value="P:protein folding"/>
    <property type="evidence" value="ECO:0007669"/>
    <property type="project" value="TreeGrafter"/>
</dbReference>
<dbReference type="PROSITE" id="PS51352">
    <property type="entry name" value="THIOREDOXIN_2"/>
    <property type="match status" value="1"/>
</dbReference>
<dbReference type="GO" id="GO:0005783">
    <property type="term" value="C:endoplasmic reticulum"/>
    <property type="evidence" value="ECO:0007669"/>
    <property type="project" value="TreeGrafter"/>
</dbReference>